<comment type="caution">
    <text evidence="1">The sequence shown here is derived from an EMBL/GenBank/DDBJ whole genome shotgun (WGS) entry which is preliminary data.</text>
</comment>
<evidence type="ECO:0000313" key="1">
    <source>
        <dbReference type="EMBL" id="TYP87851.1"/>
    </source>
</evidence>
<sequence>MHPTAALVGASAVPARQVPDSEALALLLDLMTDEPAPAPAPGRLPSHRWASRVQELSARASSWGEGPQGAWRAW</sequence>
<organism evidence="1 2">
    <name type="scientific">Blastococcus xanthinilyticus</name>
    <dbReference type="NCBI Taxonomy" id="1564164"/>
    <lineage>
        <taxon>Bacteria</taxon>
        <taxon>Bacillati</taxon>
        <taxon>Actinomycetota</taxon>
        <taxon>Actinomycetes</taxon>
        <taxon>Geodermatophilales</taxon>
        <taxon>Geodermatophilaceae</taxon>
        <taxon>Blastococcus</taxon>
    </lineage>
</organism>
<evidence type="ECO:0000313" key="2">
    <source>
        <dbReference type="Proteomes" id="UP000322499"/>
    </source>
</evidence>
<reference evidence="1 2" key="1">
    <citation type="submission" date="2019-07" db="EMBL/GenBank/DDBJ databases">
        <title>Genomic Encyclopedia of Archaeal and Bacterial Type Strains, Phase II (KMG-II): from individual species to whole genera.</title>
        <authorList>
            <person name="Goeker M."/>
        </authorList>
    </citation>
    <scope>NUCLEOTIDE SEQUENCE [LARGE SCALE GENOMIC DNA]</scope>
    <source>
        <strain evidence="1 2">DSM 46842</strain>
    </source>
</reference>
<dbReference type="AlphaFoldDB" id="A0A5S5CVL9"/>
<dbReference type="EMBL" id="VNHW01000005">
    <property type="protein sequence ID" value="TYP87851.1"/>
    <property type="molecule type" value="Genomic_DNA"/>
</dbReference>
<accession>A0A5S5CVL9</accession>
<proteinExistence type="predicted"/>
<keyword evidence="2" id="KW-1185">Reference proteome</keyword>
<dbReference type="Proteomes" id="UP000322499">
    <property type="component" value="Unassembled WGS sequence"/>
</dbReference>
<name>A0A5S5CVL9_9ACTN</name>
<dbReference type="RefSeq" id="WP_166532803.1">
    <property type="nucleotide sequence ID" value="NZ_VNHW01000005.1"/>
</dbReference>
<protein>
    <submittedName>
        <fullName evidence="1">Uncharacterized protein</fullName>
    </submittedName>
</protein>
<gene>
    <name evidence="1" type="ORF">BD833_10521</name>
</gene>